<name>A0A938XPN1_9FIRM</name>
<proteinExistence type="predicted"/>
<sequence length="382" mass="42049">MQVDTKVANVSKKGEELCGDNVEVVSNEQSTIIVLSDGLGSGVKANILANLTTKIASKLLENGISIDEAVETITKTLPVCKERQLAYSTLSVLQIFNDGSCYLVEIDNPPSFFINNSGQVSQLEMSERQVGDKEVREANFKLEEGDMVMLVSDGVVHAGIEGLLNFGLGWSGINDYLKQYLDKYGTTPELAQKIVDLSEAYYCMEPGDDTTAVIAQFREERAVTLFTGPPKDEAKDNQVVQKLIEQGDKKVVCGGTTAQIVARELDKELEVKLEYYDQDVPPTSEIEGIDLVTEGLLTLNKTLERLEEAESEEDLPDKKDGATKLAELLLTSDDVNLLVGQAVNSAHQSLKLPEEMSIRNQIIKKLVAKLNDKGKEINLKWF</sequence>
<dbReference type="InterPro" id="IPR001932">
    <property type="entry name" value="PPM-type_phosphatase-like_dom"/>
</dbReference>
<dbReference type="Pfam" id="PF07228">
    <property type="entry name" value="SpoIIE"/>
    <property type="match status" value="1"/>
</dbReference>
<dbReference type="RefSeq" id="WP_204702012.1">
    <property type="nucleotide sequence ID" value="NZ_JAFBDQ010000010.1"/>
</dbReference>
<dbReference type="PANTHER" id="PTHR43156">
    <property type="entry name" value="STAGE II SPORULATION PROTEIN E-RELATED"/>
    <property type="match status" value="1"/>
</dbReference>
<evidence type="ECO:0000259" key="2">
    <source>
        <dbReference type="SMART" id="SM00331"/>
    </source>
</evidence>
<dbReference type="InterPro" id="IPR036457">
    <property type="entry name" value="PPM-type-like_dom_sf"/>
</dbReference>
<comment type="caution">
    <text evidence="3">The sequence shown here is derived from an EMBL/GenBank/DDBJ whole genome shotgun (WGS) entry which is preliminary data.</text>
</comment>
<keyword evidence="1" id="KW-0378">Hydrolase</keyword>
<keyword evidence="4" id="KW-1185">Reference proteome</keyword>
<protein>
    <recommendedName>
        <fullName evidence="2">PPM-type phosphatase domain-containing protein</fullName>
    </recommendedName>
</protein>
<evidence type="ECO:0000256" key="1">
    <source>
        <dbReference type="ARBA" id="ARBA00022801"/>
    </source>
</evidence>
<dbReference type="SUPFAM" id="SSF81606">
    <property type="entry name" value="PP2C-like"/>
    <property type="match status" value="1"/>
</dbReference>
<dbReference type="Gene3D" id="3.60.40.10">
    <property type="entry name" value="PPM-type phosphatase domain"/>
    <property type="match status" value="1"/>
</dbReference>
<dbReference type="EMBL" id="JAFBDQ010000010">
    <property type="protein sequence ID" value="MBM7557263.1"/>
    <property type="molecule type" value="Genomic_DNA"/>
</dbReference>
<dbReference type="InterPro" id="IPR052016">
    <property type="entry name" value="Bact_Sigma-Reg"/>
</dbReference>
<dbReference type="Proteomes" id="UP000774000">
    <property type="component" value="Unassembled WGS sequence"/>
</dbReference>
<dbReference type="PANTHER" id="PTHR43156:SF2">
    <property type="entry name" value="STAGE II SPORULATION PROTEIN E"/>
    <property type="match status" value="1"/>
</dbReference>
<gene>
    <name evidence="3" type="ORF">JOC47_002118</name>
</gene>
<organism evidence="3 4">
    <name type="scientific">Halanaerobacter jeridensis</name>
    <dbReference type="NCBI Taxonomy" id="706427"/>
    <lineage>
        <taxon>Bacteria</taxon>
        <taxon>Bacillati</taxon>
        <taxon>Bacillota</taxon>
        <taxon>Clostridia</taxon>
        <taxon>Halanaerobiales</taxon>
        <taxon>Halobacteroidaceae</taxon>
        <taxon>Halanaerobacter</taxon>
    </lineage>
</organism>
<accession>A0A938XPN1</accession>
<evidence type="ECO:0000313" key="4">
    <source>
        <dbReference type="Proteomes" id="UP000774000"/>
    </source>
</evidence>
<dbReference type="SMART" id="SM00331">
    <property type="entry name" value="PP2C_SIG"/>
    <property type="match status" value="1"/>
</dbReference>
<dbReference type="GO" id="GO:0016791">
    <property type="term" value="F:phosphatase activity"/>
    <property type="evidence" value="ECO:0007669"/>
    <property type="project" value="TreeGrafter"/>
</dbReference>
<reference evidence="3" key="1">
    <citation type="submission" date="2021-01" db="EMBL/GenBank/DDBJ databases">
        <title>Genomic Encyclopedia of Type Strains, Phase IV (KMG-IV): sequencing the most valuable type-strain genomes for metagenomic binning, comparative biology and taxonomic classification.</title>
        <authorList>
            <person name="Goeker M."/>
        </authorList>
    </citation>
    <scope>NUCLEOTIDE SEQUENCE</scope>
    <source>
        <strain evidence="3">DSM 23230</strain>
    </source>
</reference>
<dbReference type="AlphaFoldDB" id="A0A938XPN1"/>
<evidence type="ECO:0000313" key="3">
    <source>
        <dbReference type="EMBL" id="MBM7557263.1"/>
    </source>
</evidence>
<feature type="domain" description="PPM-type phosphatase" evidence="2">
    <location>
        <begin position="2"/>
        <end position="217"/>
    </location>
</feature>